<organism evidence="2 3">
    <name type="scientific">Hymenolepis diminuta</name>
    <name type="common">Rat tapeworm</name>
    <dbReference type="NCBI Taxonomy" id="6216"/>
    <lineage>
        <taxon>Eukaryota</taxon>
        <taxon>Metazoa</taxon>
        <taxon>Spiralia</taxon>
        <taxon>Lophotrochozoa</taxon>
        <taxon>Platyhelminthes</taxon>
        <taxon>Cestoda</taxon>
        <taxon>Eucestoda</taxon>
        <taxon>Cyclophyllidea</taxon>
        <taxon>Hymenolepididae</taxon>
        <taxon>Hymenolepis</taxon>
    </lineage>
</organism>
<proteinExistence type="predicted"/>
<dbReference type="Proteomes" id="UP000321570">
    <property type="component" value="Unassembled WGS sequence"/>
</dbReference>
<sequence length="116" mass="13445">MSCMKNFNFLRPYFDVYESELQQLVIDLDNLVERKKLEWTDKIKQSEAKLAEERKLHNQTKSIIALKEVKIAKLVQLSKALEANNEAAKSEYQAQMTNLNKSLDIMAENLAKLQAK</sequence>
<dbReference type="AlphaFoldDB" id="A0A564Z4I0"/>
<evidence type="ECO:0000313" key="3">
    <source>
        <dbReference type="Proteomes" id="UP000321570"/>
    </source>
</evidence>
<evidence type="ECO:0000313" key="2">
    <source>
        <dbReference type="EMBL" id="VUZ54199.1"/>
    </source>
</evidence>
<reference evidence="2 3" key="1">
    <citation type="submission" date="2019-07" db="EMBL/GenBank/DDBJ databases">
        <authorList>
            <person name="Jastrzebski P J."/>
            <person name="Paukszto L."/>
            <person name="Jastrzebski P J."/>
        </authorList>
    </citation>
    <scope>NUCLEOTIDE SEQUENCE [LARGE SCALE GENOMIC DNA]</scope>
    <source>
        <strain evidence="2 3">WMS-il1</strain>
    </source>
</reference>
<gene>
    <name evidence="2" type="ORF">WMSIL1_LOCUS12373</name>
</gene>
<feature type="non-terminal residue" evidence="2">
    <location>
        <position position="116"/>
    </location>
</feature>
<protein>
    <submittedName>
        <fullName evidence="2">Uncharacterized protein</fullName>
    </submittedName>
</protein>
<evidence type="ECO:0000256" key="1">
    <source>
        <dbReference type="SAM" id="Coils"/>
    </source>
</evidence>
<keyword evidence="1" id="KW-0175">Coiled coil</keyword>
<accession>A0A564Z4I0</accession>
<dbReference type="EMBL" id="CABIJS010000611">
    <property type="protein sequence ID" value="VUZ54199.1"/>
    <property type="molecule type" value="Genomic_DNA"/>
</dbReference>
<name>A0A564Z4I0_HYMDI</name>
<feature type="coiled-coil region" evidence="1">
    <location>
        <begin position="71"/>
        <end position="116"/>
    </location>
</feature>
<keyword evidence="3" id="KW-1185">Reference proteome</keyword>